<dbReference type="FunFam" id="2.40.50.140:FF:000004">
    <property type="entry name" value="Elongation factor P"/>
    <property type="match status" value="1"/>
</dbReference>
<dbReference type="AlphaFoldDB" id="A0A1Y4SZK0"/>
<organism evidence="13 14">
    <name type="scientific">Massilimicrobiota timonensis</name>
    <dbReference type="NCBI Taxonomy" id="1776392"/>
    <lineage>
        <taxon>Bacteria</taxon>
        <taxon>Bacillati</taxon>
        <taxon>Bacillota</taxon>
        <taxon>Erysipelotrichia</taxon>
        <taxon>Erysipelotrichales</taxon>
        <taxon>Erysipelotrichaceae</taxon>
        <taxon>Massilimicrobiota</taxon>
    </lineage>
</organism>
<dbReference type="InterPro" id="IPR001059">
    <property type="entry name" value="Transl_elong_P/YeiP_cen"/>
</dbReference>
<comment type="similarity">
    <text evidence="3 8 10">Belongs to the elongation factor P family.</text>
</comment>
<dbReference type="InterPro" id="IPR014722">
    <property type="entry name" value="Rib_uL2_dom2"/>
</dbReference>
<evidence type="ECO:0000256" key="10">
    <source>
        <dbReference type="RuleBase" id="RU004389"/>
    </source>
</evidence>
<protein>
    <recommendedName>
        <fullName evidence="8 9">Elongation factor P</fullName>
        <shortName evidence="8">EF-P</shortName>
    </recommendedName>
</protein>
<comment type="subcellular location">
    <subcellularLocation>
        <location evidence="1 8">Cytoplasm</location>
    </subcellularLocation>
</comment>
<accession>A0A1Y4SZK0</accession>
<sequence>MAVNIKELKAGNAYTENNDLFLCISNEQNKQGRLSGKYMVKRKNLRTSAITEVSYNPTAKVDLAMIEKRKMQYLYDSGDMLVFMDNETFEQIEIPGSRLEWEKNFLKPSDEVEVTSYQSEVLGVQLPVNVAFQITETEPAVKGDTATGATKNATIETGYQIKVPLFINEGEMVLVNTVDGKYQGRA</sequence>
<comment type="caution">
    <text evidence="13">The sequence shown here is derived from an EMBL/GenBank/DDBJ whole genome shotgun (WGS) entry which is preliminary data.</text>
</comment>
<evidence type="ECO:0000313" key="13">
    <source>
        <dbReference type="EMBL" id="OUQ35359.1"/>
    </source>
</evidence>
<dbReference type="EMBL" id="NFLJ01000008">
    <property type="protein sequence ID" value="OUQ35359.1"/>
    <property type="molecule type" value="Genomic_DNA"/>
</dbReference>
<proteinExistence type="inferred from homology"/>
<dbReference type="SUPFAM" id="SSF50249">
    <property type="entry name" value="Nucleic acid-binding proteins"/>
    <property type="match status" value="2"/>
</dbReference>
<evidence type="ECO:0000256" key="7">
    <source>
        <dbReference type="ARBA" id="ARBA00025469"/>
    </source>
</evidence>
<dbReference type="Pfam" id="PF09285">
    <property type="entry name" value="Elong-fact-P_C"/>
    <property type="match status" value="1"/>
</dbReference>
<dbReference type="InterPro" id="IPR008991">
    <property type="entry name" value="Translation_prot_SH3-like_sf"/>
</dbReference>
<dbReference type="InterPro" id="IPR020599">
    <property type="entry name" value="Transl_elong_fac_P/YeiP"/>
</dbReference>
<dbReference type="UniPathway" id="UPA00345"/>
<dbReference type="OrthoDB" id="9801844at2"/>
<feature type="domain" description="Translation elongation factor P/YeiP central" evidence="12">
    <location>
        <begin position="68"/>
        <end position="122"/>
    </location>
</feature>
<dbReference type="GO" id="GO:0005829">
    <property type="term" value="C:cytosol"/>
    <property type="evidence" value="ECO:0007669"/>
    <property type="project" value="UniProtKB-ARBA"/>
</dbReference>
<evidence type="ECO:0000259" key="11">
    <source>
        <dbReference type="SMART" id="SM00841"/>
    </source>
</evidence>
<evidence type="ECO:0000256" key="1">
    <source>
        <dbReference type="ARBA" id="ARBA00004496"/>
    </source>
</evidence>
<keyword evidence="6 8" id="KW-0648">Protein biosynthesis</keyword>
<dbReference type="InterPro" id="IPR011768">
    <property type="entry name" value="Transl_elongation_fac_P"/>
</dbReference>
<keyword evidence="4 8" id="KW-0963">Cytoplasm</keyword>
<dbReference type="Gene3D" id="2.40.50.140">
    <property type="entry name" value="Nucleic acid-binding proteins"/>
    <property type="match status" value="2"/>
</dbReference>
<evidence type="ECO:0000256" key="8">
    <source>
        <dbReference type="HAMAP-Rule" id="MF_00141"/>
    </source>
</evidence>
<evidence type="ECO:0000256" key="4">
    <source>
        <dbReference type="ARBA" id="ARBA00022490"/>
    </source>
</evidence>
<dbReference type="NCBIfam" id="NF001810">
    <property type="entry name" value="PRK00529.1"/>
    <property type="match status" value="1"/>
</dbReference>
<dbReference type="SMART" id="SM01185">
    <property type="entry name" value="EFP"/>
    <property type="match status" value="1"/>
</dbReference>
<dbReference type="PIRSF" id="PIRSF005901">
    <property type="entry name" value="EF-P"/>
    <property type="match status" value="1"/>
</dbReference>
<evidence type="ECO:0000256" key="3">
    <source>
        <dbReference type="ARBA" id="ARBA00009479"/>
    </source>
</evidence>
<evidence type="ECO:0000256" key="5">
    <source>
        <dbReference type="ARBA" id="ARBA00022768"/>
    </source>
</evidence>
<comment type="pathway">
    <text evidence="2 8">Protein biosynthesis; polypeptide chain elongation.</text>
</comment>
<dbReference type="CDD" id="cd04470">
    <property type="entry name" value="S1_EF-P_repeat_1"/>
    <property type="match status" value="1"/>
</dbReference>
<reference evidence="13 14" key="1">
    <citation type="journal article" date="2018" name="BMC Genomics">
        <title>Whole genome sequencing and function prediction of 133 gut anaerobes isolated from chicken caecum in pure cultures.</title>
        <authorList>
            <person name="Medvecky M."/>
            <person name="Cejkova D."/>
            <person name="Polansky O."/>
            <person name="Karasova D."/>
            <person name="Kubasova T."/>
            <person name="Cizek A."/>
            <person name="Rychlik I."/>
        </authorList>
    </citation>
    <scope>NUCLEOTIDE SEQUENCE [LARGE SCALE GENOMIC DNA]</scope>
    <source>
        <strain evidence="13 14">An13</strain>
    </source>
</reference>
<evidence type="ECO:0000259" key="12">
    <source>
        <dbReference type="SMART" id="SM01185"/>
    </source>
</evidence>
<dbReference type="GO" id="GO:0003746">
    <property type="term" value="F:translation elongation factor activity"/>
    <property type="evidence" value="ECO:0007669"/>
    <property type="project" value="UniProtKB-UniRule"/>
</dbReference>
<evidence type="ECO:0000256" key="6">
    <source>
        <dbReference type="ARBA" id="ARBA00022917"/>
    </source>
</evidence>
<dbReference type="RefSeq" id="WP_087357435.1">
    <property type="nucleotide sequence ID" value="NZ_AP031415.1"/>
</dbReference>
<dbReference type="FunFam" id="2.40.50.140:FF:000009">
    <property type="entry name" value="Elongation factor P"/>
    <property type="match status" value="1"/>
</dbReference>
<keyword evidence="14" id="KW-1185">Reference proteome</keyword>
<dbReference type="InterPro" id="IPR013852">
    <property type="entry name" value="Transl_elong_P/YeiP_CS"/>
</dbReference>
<dbReference type="InterPro" id="IPR012340">
    <property type="entry name" value="NA-bd_OB-fold"/>
</dbReference>
<evidence type="ECO:0000313" key="14">
    <source>
        <dbReference type="Proteomes" id="UP000195305"/>
    </source>
</evidence>
<evidence type="ECO:0000256" key="2">
    <source>
        <dbReference type="ARBA" id="ARBA00004815"/>
    </source>
</evidence>
<comment type="function">
    <text evidence="7 8">Involved in peptide bond synthesis. Stimulates efficient translation and peptide-bond synthesis on native or reconstituted 70S ribosomes in vitro. Probably functions indirectly by altering the affinity of the ribosome for aminoacyl-tRNA, thus increasing their reactivity as acceptors for peptidyl transferase.</text>
</comment>
<dbReference type="Gene3D" id="2.30.30.30">
    <property type="match status" value="1"/>
</dbReference>
<dbReference type="HAMAP" id="MF_00141">
    <property type="entry name" value="EF_P"/>
    <property type="match status" value="1"/>
</dbReference>
<dbReference type="Pfam" id="PF08207">
    <property type="entry name" value="EFP_N"/>
    <property type="match status" value="1"/>
</dbReference>
<dbReference type="Proteomes" id="UP000195305">
    <property type="component" value="Unassembled WGS sequence"/>
</dbReference>
<gene>
    <name evidence="8" type="primary">efp</name>
    <name evidence="13" type="ORF">B5E75_03655</name>
</gene>
<dbReference type="GO" id="GO:0043043">
    <property type="term" value="P:peptide biosynthetic process"/>
    <property type="evidence" value="ECO:0007669"/>
    <property type="project" value="InterPro"/>
</dbReference>
<dbReference type="InterPro" id="IPR013185">
    <property type="entry name" value="Transl_elong_KOW-like"/>
</dbReference>
<evidence type="ECO:0000256" key="9">
    <source>
        <dbReference type="NCBIfam" id="TIGR00038"/>
    </source>
</evidence>
<dbReference type="PANTHER" id="PTHR30053:SF12">
    <property type="entry name" value="ELONGATION FACTOR P (EF-P) FAMILY PROTEIN"/>
    <property type="match status" value="1"/>
</dbReference>
<dbReference type="SMART" id="SM00841">
    <property type="entry name" value="Elong-fact-P_C"/>
    <property type="match status" value="1"/>
</dbReference>
<name>A0A1Y4SZK0_9FIRM</name>
<dbReference type="NCBIfam" id="TIGR00038">
    <property type="entry name" value="efp"/>
    <property type="match status" value="1"/>
</dbReference>
<dbReference type="PROSITE" id="PS01275">
    <property type="entry name" value="EFP"/>
    <property type="match status" value="1"/>
</dbReference>
<dbReference type="PANTHER" id="PTHR30053">
    <property type="entry name" value="ELONGATION FACTOR P"/>
    <property type="match status" value="1"/>
</dbReference>
<dbReference type="InterPro" id="IPR015365">
    <property type="entry name" value="Elong-fact-P_C"/>
</dbReference>
<feature type="domain" description="Elongation factor P C-terminal" evidence="11">
    <location>
        <begin position="130"/>
        <end position="185"/>
    </location>
</feature>
<dbReference type="CDD" id="cd05794">
    <property type="entry name" value="S1_EF-P_repeat_2"/>
    <property type="match status" value="1"/>
</dbReference>
<dbReference type="SUPFAM" id="SSF50104">
    <property type="entry name" value="Translation proteins SH3-like domain"/>
    <property type="match status" value="1"/>
</dbReference>
<dbReference type="Pfam" id="PF01132">
    <property type="entry name" value="EFP"/>
    <property type="match status" value="1"/>
</dbReference>
<keyword evidence="5 8" id="KW-0251">Elongation factor</keyword>